<feature type="transmembrane region" description="Helical" evidence="3">
    <location>
        <begin position="1020"/>
        <end position="1040"/>
    </location>
</feature>
<proteinExistence type="predicted"/>
<reference evidence="4" key="1">
    <citation type="submission" date="2023-07" db="EMBL/GenBank/DDBJ databases">
        <authorList>
            <consortium name="AG Swart"/>
            <person name="Singh M."/>
            <person name="Singh A."/>
            <person name="Seah K."/>
            <person name="Emmerich C."/>
        </authorList>
    </citation>
    <scope>NUCLEOTIDE SEQUENCE</scope>
    <source>
        <strain evidence="4">DP1</strain>
    </source>
</reference>
<keyword evidence="3" id="KW-0472">Membrane</keyword>
<organism evidence="4 5">
    <name type="scientific">Euplotes crassus</name>
    <dbReference type="NCBI Taxonomy" id="5936"/>
    <lineage>
        <taxon>Eukaryota</taxon>
        <taxon>Sar</taxon>
        <taxon>Alveolata</taxon>
        <taxon>Ciliophora</taxon>
        <taxon>Intramacronucleata</taxon>
        <taxon>Spirotrichea</taxon>
        <taxon>Hypotrichia</taxon>
        <taxon>Euplotida</taxon>
        <taxon>Euplotidae</taxon>
        <taxon>Moneuplotes</taxon>
    </lineage>
</organism>
<evidence type="ECO:0000256" key="3">
    <source>
        <dbReference type="SAM" id="Phobius"/>
    </source>
</evidence>
<dbReference type="Proteomes" id="UP001295684">
    <property type="component" value="Unassembled WGS sequence"/>
</dbReference>
<feature type="transmembrane region" description="Helical" evidence="3">
    <location>
        <begin position="879"/>
        <end position="899"/>
    </location>
</feature>
<evidence type="ECO:0000313" key="4">
    <source>
        <dbReference type="EMBL" id="CAI2385240.1"/>
    </source>
</evidence>
<feature type="transmembrane region" description="Helical" evidence="3">
    <location>
        <begin position="650"/>
        <end position="669"/>
    </location>
</feature>
<dbReference type="EMBL" id="CAMPGE010027626">
    <property type="protein sequence ID" value="CAI2385240.1"/>
    <property type="molecule type" value="Genomic_DNA"/>
</dbReference>
<feature type="transmembrane region" description="Helical" evidence="3">
    <location>
        <begin position="619"/>
        <end position="638"/>
    </location>
</feature>
<evidence type="ECO:0000256" key="2">
    <source>
        <dbReference type="SAM" id="MobiDB-lite"/>
    </source>
</evidence>
<feature type="transmembrane region" description="Helical" evidence="3">
    <location>
        <begin position="1052"/>
        <end position="1071"/>
    </location>
</feature>
<feature type="compositionally biased region" description="Polar residues" evidence="2">
    <location>
        <begin position="1167"/>
        <end position="1184"/>
    </location>
</feature>
<protein>
    <submittedName>
        <fullName evidence="4">Uncharacterized protein</fullName>
    </submittedName>
</protein>
<feature type="compositionally biased region" description="Polar residues" evidence="2">
    <location>
        <begin position="1147"/>
        <end position="1160"/>
    </location>
</feature>
<name>A0AAD1Y6G4_EUPCR</name>
<accession>A0AAD1Y6G4</accession>
<feature type="transmembrane region" description="Helical" evidence="3">
    <location>
        <begin position="722"/>
        <end position="746"/>
    </location>
</feature>
<keyword evidence="5" id="KW-1185">Reference proteome</keyword>
<keyword evidence="1" id="KW-0175">Coiled coil</keyword>
<feature type="region of interest" description="Disordered" evidence="2">
    <location>
        <begin position="808"/>
        <end position="839"/>
    </location>
</feature>
<sequence length="1231" mass="139496">MSASLRTCCPRIYSSSHISDCGCSKLNIFRSNKTRHSVLTMKKLVLNLRVNKLCQTLVLCMILILILCSAKGENGSTKRELQERVTCSDTTTTKTCKRDIITLNTTSTLKIKSITQTSTPSYTSSYLMLSSPPGTTFCKYDFTQLNYCWSTNLSYEAMVITPDESKLIASVDGSQAGGPGIVYYIFSLSQLGVQSITRLSGYSSGSFPSNSAPHMEAVNGTHIYTFTNTIYGTIELNLLDISTGSSSYIRYQSYYSFVQIVYSKKLDSILIMYQMLSSKDLRFGRYDYSADSQLSFAGIDCPNSGGSNCAYGISSAKAINDDQTIAYLLFYFEPYKTNFISLNFVGSNAVHGKTFTPSVEAEQEYFLNYYSGLVYMVFRATSSKSVLAIYNTSTDSFGSQTYESQISYRALLYQNSKFQILGTENSKVIIGFSEQEFFKNHLDLQNSTVTINEASDGIATEKSDSLAIIEKTSYTLFSLSVIDMSTIEVVSSQKNPMGENYCDYSLNFYENPKEITIDKELNQTIDFCLINPADNSTTLTYDFVQKEGEDEASYTMSKDQKTGKLNLYNSEASLLTKTYEYTITTTLGNSGQNFTEDLTIKEEIDSEDREVYEAMQNSVIAVGAIASVLGGILGGTLIQALWMVLNQQKLLLFFILIDTYMHVFVRLILTKQNFGLLNFGFLNDLLPDFMTGPSMIDKLNQAQKTPTVEEIGFDLESFVRSYWLFIQLLVLFIFLHTVCIILLCIFPSLSKKEEKESNKKQEEAKEKTKDNKSFTRAETRVNLVCRDSMIKFGVSRLDEQKKESSEFNNVFQERDEESEKSPSHPQKSFQRPLSISSSSQEISSRSSSLASSKSPALPCHKKLLKWFGSKISSNFFWDVYFRMFLESFMGAVLVTVNEIKTNKRNSSSETLSFALSCIVVVIYMAFYVFVCVVGVREMKRRKRIFEDVKRRDRRDQYRERDGVVEVDEEIKDCDKKIYAELFRDLKYTPYAALHQPLNLTRVVIMIFIVALDIFNSSTIWLLFCLILSLQILYTVQAICIPKFDWWPLKVIYILNEIFFTAFIVIFGLLKSAQDWKSPTTKNIVITLIFLNSIQVIFFQIWGNIIQGKKTIRTIKTSLHRSKTPETPRELSSARTQKIPKTPRMPKSSKTPIPTIWSSTPSKPPIPTQNSSTLPFRSLTRSTTYPKIPIDFGQDPPTLERSTSPKPPSPTSLPNPPQMRKLKSYTLPRCQV</sequence>
<evidence type="ECO:0000256" key="1">
    <source>
        <dbReference type="SAM" id="Coils"/>
    </source>
</evidence>
<feature type="compositionally biased region" description="Low complexity" evidence="2">
    <location>
        <begin position="828"/>
        <end position="839"/>
    </location>
</feature>
<keyword evidence="3" id="KW-1133">Transmembrane helix</keyword>
<feature type="transmembrane region" description="Helical" evidence="3">
    <location>
        <begin position="911"/>
        <end position="935"/>
    </location>
</feature>
<gene>
    <name evidence="4" type="ORF">ECRASSUSDP1_LOCUS26791</name>
</gene>
<evidence type="ECO:0000313" key="5">
    <source>
        <dbReference type="Proteomes" id="UP001295684"/>
    </source>
</evidence>
<keyword evidence="3" id="KW-0812">Transmembrane</keyword>
<feature type="transmembrane region" description="Helical" evidence="3">
    <location>
        <begin position="1083"/>
        <end position="1105"/>
    </location>
</feature>
<feature type="region of interest" description="Disordered" evidence="2">
    <location>
        <begin position="1116"/>
        <end position="1231"/>
    </location>
</feature>
<comment type="caution">
    <text evidence="4">The sequence shown here is derived from an EMBL/GenBank/DDBJ whole genome shotgun (WGS) entry which is preliminary data.</text>
</comment>
<feature type="transmembrane region" description="Helical" evidence="3">
    <location>
        <begin position="996"/>
        <end position="1014"/>
    </location>
</feature>
<feature type="coiled-coil region" evidence="1">
    <location>
        <begin position="750"/>
        <end position="778"/>
    </location>
</feature>
<feature type="compositionally biased region" description="Pro residues" evidence="2">
    <location>
        <begin position="1204"/>
        <end position="1216"/>
    </location>
</feature>
<dbReference type="AlphaFoldDB" id="A0AAD1Y6G4"/>